<organism evidence="12 13">
    <name type="scientific">Luteolibacter yonseiensis</name>
    <dbReference type="NCBI Taxonomy" id="1144680"/>
    <lineage>
        <taxon>Bacteria</taxon>
        <taxon>Pseudomonadati</taxon>
        <taxon>Verrucomicrobiota</taxon>
        <taxon>Verrucomicrobiia</taxon>
        <taxon>Verrucomicrobiales</taxon>
        <taxon>Verrucomicrobiaceae</taxon>
        <taxon>Luteolibacter</taxon>
    </lineage>
</organism>
<dbReference type="InterPro" id="IPR003448">
    <property type="entry name" value="Mopterin_biosynth_MoaE"/>
</dbReference>
<sequence>MIIDIHFTHDPIVVPDTTLPNKEIGAVVDFQGLVREIEGDRALPGLFYEAYETMARKVLARHLEELGKIHGCDAVHFIHRIGWVPVGEASLHIRVLSSHRAEALRFLADSIDRLKLDVPIWKRTERPA</sequence>
<evidence type="ECO:0000256" key="11">
    <source>
        <dbReference type="ARBA" id="ARBA00049878"/>
    </source>
</evidence>
<comment type="caution">
    <text evidence="12">The sequence shown here is derived from an EMBL/GenBank/DDBJ whole genome shotgun (WGS) entry which is preliminary data.</text>
</comment>
<keyword evidence="5" id="KW-0501">Molybdenum cofactor biosynthesis</keyword>
<gene>
    <name evidence="12" type="ORF">JIN84_04025</name>
</gene>
<accession>A0A934R105</accession>
<dbReference type="InterPro" id="IPR036563">
    <property type="entry name" value="MoaE_sf"/>
</dbReference>
<dbReference type="EC" id="2.8.1.12" evidence="3"/>
<evidence type="ECO:0000313" key="13">
    <source>
        <dbReference type="Proteomes" id="UP000600139"/>
    </source>
</evidence>
<name>A0A934R105_9BACT</name>
<dbReference type="Pfam" id="PF02391">
    <property type="entry name" value="MoaE"/>
    <property type="match status" value="1"/>
</dbReference>
<evidence type="ECO:0000256" key="4">
    <source>
        <dbReference type="ARBA" id="ARBA00013858"/>
    </source>
</evidence>
<comment type="pathway">
    <text evidence="1">Cofactor biosynthesis; molybdopterin biosynthesis.</text>
</comment>
<comment type="catalytic activity">
    <reaction evidence="11">
        <text>2 [molybdopterin-synthase sulfur-carrier protein]-C-terminal-Gly-aminoethanethioate + cyclic pyranopterin phosphate + H2O = molybdopterin + 2 [molybdopterin-synthase sulfur-carrier protein]-C-terminal Gly-Gly + 2 H(+)</text>
        <dbReference type="Rhea" id="RHEA:26333"/>
        <dbReference type="Rhea" id="RHEA-COMP:12202"/>
        <dbReference type="Rhea" id="RHEA-COMP:19907"/>
        <dbReference type="ChEBI" id="CHEBI:15377"/>
        <dbReference type="ChEBI" id="CHEBI:15378"/>
        <dbReference type="ChEBI" id="CHEBI:58698"/>
        <dbReference type="ChEBI" id="CHEBI:59648"/>
        <dbReference type="ChEBI" id="CHEBI:90778"/>
        <dbReference type="ChEBI" id="CHEBI:232372"/>
        <dbReference type="EC" id="2.8.1.12"/>
    </reaction>
</comment>
<dbReference type="Gene3D" id="3.90.1170.40">
    <property type="entry name" value="Molybdopterin biosynthesis MoaE subunit"/>
    <property type="match status" value="1"/>
</dbReference>
<proteinExistence type="inferred from homology"/>
<evidence type="ECO:0000256" key="5">
    <source>
        <dbReference type="ARBA" id="ARBA00023150"/>
    </source>
</evidence>
<dbReference type="Proteomes" id="UP000600139">
    <property type="component" value="Unassembled WGS sequence"/>
</dbReference>
<evidence type="ECO:0000313" key="12">
    <source>
        <dbReference type="EMBL" id="MBK1814767.1"/>
    </source>
</evidence>
<reference evidence="12" key="1">
    <citation type="submission" date="2021-01" db="EMBL/GenBank/DDBJ databases">
        <title>Modified the classification status of verrucomicrobia.</title>
        <authorList>
            <person name="Feng X."/>
        </authorList>
    </citation>
    <scope>NUCLEOTIDE SEQUENCE</scope>
    <source>
        <strain evidence="12">JCM 18052</strain>
    </source>
</reference>
<dbReference type="RefSeq" id="WP_200349719.1">
    <property type="nucleotide sequence ID" value="NZ_BAABHZ010000010.1"/>
</dbReference>
<dbReference type="SUPFAM" id="SSF54690">
    <property type="entry name" value="Molybdopterin synthase subunit MoaE"/>
    <property type="match status" value="1"/>
</dbReference>
<dbReference type="GO" id="GO:0030366">
    <property type="term" value="F:molybdopterin synthase activity"/>
    <property type="evidence" value="ECO:0007669"/>
    <property type="project" value="UniProtKB-EC"/>
</dbReference>
<evidence type="ECO:0000256" key="9">
    <source>
        <dbReference type="ARBA" id="ARBA00030781"/>
    </source>
</evidence>
<comment type="similarity">
    <text evidence="2">Belongs to the MoaE family.</text>
</comment>
<evidence type="ECO:0000256" key="6">
    <source>
        <dbReference type="ARBA" id="ARBA00026066"/>
    </source>
</evidence>
<dbReference type="EMBL" id="JAENIK010000004">
    <property type="protein sequence ID" value="MBK1814767.1"/>
    <property type="molecule type" value="Genomic_DNA"/>
</dbReference>
<evidence type="ECO:0000256" key="7">
    <source>
        <dbReference type="ARBA" id="ARBA00029745"/>
    </source>
</evidence>
<evidence type="ECO:0000256" key="2">
    <source>
        <dbReference type="ARBA" id="ARBA00005426"/>
    </source>
</evidence>
<dbReference type="PANTHER" id="PTHR23404">
    <property type="entry name" value="MOLYBDOPTERIN SYNTHASE RELATED"/>
    <property type="match status" value="1"/>
</dbReference>
<evidence type="ECO:0000256" key="8">
    <source>
        <dbReference type="ARBA" id="ARBA00030407"/>
    </source>
</evidence>
<dbReference type="GO" id="GO:0006777">
    <property type="term" value="P:Mo-molybdopterin cofactor biosynthetic process"/>
    <property type="evidence" value="ECO:0007669"/>
    <property type="project" value="UniProtKB-KW"/>
</dbReference>
<evidence type="ECO:0000256" key="1">
    <source>
        <dbReference type="ARBA" id="ARBA00005046"/>
    </source>
</evidence>
<dbReference type="CDD" id="cd00756">
    <property type="entry name" value="MoaE"/>
    <property type="match status" value="1"/>
</dbReference>
<evidence type="ECO:0000256" key="3">
    <source>
        <dbReference type="ARBA" id="ARBA00011950"/>
    </source>
</evidence>
<keyword evidence="13" id="KW-1185">Reference proteome</keyword>
<comment type="subunit">
    <text evidence="6">Heterotetramer of 2 MoaD subunits and 2 MoaE subunits. Also stable as homodimer. The enzyme changes between these two forms during catalysis.</text>
</comment>
<dbReference type="AlphaFoldDB" id="A0A934R105"/>
<evidence type="ECO:0000256" key="10">
    <source>
        <dbReference type="ARBA" id="ARBA00032474"/>
    </source>
</evidence>
<protein>
    <recommendedName>
        <fullName evidence="4">Molybdopterin synthase catalytic subunit</fullName>
        <ecNumber evidence="3">2.8.1.12</ecNumber>
    </recommendedName>
    <alternativeName>
        <fullName evidence="9">MPT synthase subunit 2</fullName>
    </alternativeName>
    <alternativeName>
        <fullName evidence="7">Molybdenum cofactor biosynthesis protein E</fullName>
    </alternativeName>
    <alternativeName>
        <fullName evidence="8">Molybdopterin-converting factor large subunit</fullName>
    </alternativeName>
    <alternativeName>
        <fullName evidence="10">Molybdopterin-converting factor subunit 2</fullName>
    </alternativeName>
</protein>